<sequence>MGELFCKYVMYADDQVTLAPSACELQDKVTEINDSINKRGNEHSDSQFPSITPYHHPSSSFPPSAYYFLPRYPIPIQQAGNALLTLL</sequence>
<dbReference type="Proteomes" id="UP000299102">
    <property type="component" value="Unassembled WGS sequence"/>
</dbReference>
<dbReference type="EMBL" id="BGZK01000084">
    <property type="protein sequence ID" value="GBP16994.1"/>
    <property type="molecule type" value="Genomic_DNA"/>
</dbReference>
<evidence type="ECO:0008006" key="3">
    <source>
        <dbReference type="Google" id="ProtNLM"/>
    </source>
</evidence>
<dbReference type="AlphaFoldDB" id="A0A4C1TSW5"/>
<proteinExistence type="predicted"/>
<protein>
    <recommendedName>
        <fullName evidence="3">Reverse transcriptase domain-containing protein</fullName>
    </recommendedName>
</protein>
<reference evidence="1 2" key="1">
    <citation type="journal article" date="2019" name="Commun. Biol.">
        <title>The bagworm genome reveals a unique fibroin gene that provides high tensile strength.</title>
        <authorList>
            <person name="Kono N."/>
            <person name="Nakamura H."/>
            <person name="Ohtoshi R."/>
            <person name="Tomita M."/>
            <person name="Numata K."/>
            <person name="Arakawa K."/>
        </authorList>
    </citation>
    <scope>NUCLEOTIDE SEQUENCE [LARGE SCALE GENOMIC DNA]</scope>
</reference>
<accession>A0A4C1TSW5</accession>
<dbReference type="OrthoDB" id="425681at2759"/>
<keyword evidence="2" id="KW-1185">Reference proteome</keyword>
<evidence type="ECO:0000313" key="1">
    <source>
        <dbReference type="EMBL" id="GBP16994.1"/>
    </source>
</evidence>
<evidence type="ECO:0000313" key="2">
    <source>
        <dbReference type="Proteomes" id="UP000299102"/>
    </source>
</evidence>
<comment type="caution">
    <text evidence="1">The sequence shown here is derived from an EMBL/GenBank/DDBJ whole genome shotgun (WGS) entry which is preliminary data.</text>
</comment>
<gene>
    <name evidence="1" type="ORF">EVAR_8069_1</name>
</gene>
<name>A0A4C1TSW5_EUMVA</name>
<organism evidence="1 2">
    <name type="scientific">Eumeta variegata</name>
    <name type="common">Bagworm moth</name>
    <name type="synonym">Eumeta japonica</name>
    <dbReference type="NCBI Taxonomy" id="151549"/>
    <lineage>
        <taxon>Eukaryota</taxon>
        <taxon>Metazoa</taxon>
        <taxon>Ecdysozoa</taxon>
        <taxon>Arthropoda</taxon>
        <taxon>Hexapoda</taxon>
        <taxon>Insecta</taxon>
        <taxon>Pterygota</taxon>
        <taxon>Neoptera</taxon>
        <taxon>Endopterygota</taxon>
        <taxon>Lepidoptera</taxon>
        <taxon>Glossata</taxon>
        <taxon>Ditrysia</taxon>
        <taxon>Tineoidea</taxon>
        <taxon>Psychidae</taxon>
        <taxon>Oiketicinae</taxon>
        <taxon>Eumeta</taxon>
    </lineage>
</organism>